<dbReference type="PANTHER" id="PTHR47947:SF62">
    <property type="entry name" value="CYTOCHROME P450, FAMILY 81, SUBFAMILY D, POLYPEPTIDE 5"/>
    <property type="match status" value="1"/>
</dbReference>
<dbReference type="PRINTS" id="PR00463">
    <property type="entry name" value="EP450I"/>
</dbReference>
<keyword evidence="13" id="KW-1185">Reference proteome</keyword>
<name>A0AA89AY04_9ASTE</name>
<evidence type="ECO:0000256" key="5">
    <source>
        <dbReference type="ARBA" id="ARBA00022723"/>
    </source>
</evidence>
<evidence type="ECO:0000256" key="7">
    <source>
        <dbReference type="ARBA" id="ARBA00023002"/>
    </source>
</evidence>
<dbReference type="Gene3D" id="1.10.630.10">
    <property type="entry name" value="Cytochrome P450"/>
    <property type="match status" value="1"/>
</dbReference>
<dbReference type="InterPro" id="IPR050651">
    <property type="entry name" value="Plant_Cytochrome_P450_Monoox"/>
</dbReference>
<dbReference type="GO" id="GO:0016020">
    <property type="term" value="C:membrane"/>
    <property type="evidence" value="ECO:0007669"/>
    <property type="project" value="UniProtKB-SubCell"/>
</dbReference>
<evidence type="ECO:0000256" key="10">
    <source>
        <dbReference type="ARBA" id="ARBA00023136"/>
    </source>
</evidence>
<feature type="region of interest" description="Disordered" evidence="11">
    <location>
        <begin position="127"/>
        <end position="154"/>
    </location>
</feature>
<keyword evidence="5" id="KW-0479">Metal-binding</keyword>
<keyword evidence="6" id="KW-1133">Transmembrane helix</keyword>
<evidence type="ECO:0000256" key="6">
    <source>
        <dbReference type="ARBA" id="ARBA00022989"/>
    </source>
</evidence>
<evidence type="ECO:0000256" key="1">
    <source>
        <dbReference type="ARBA" id="ARBA00004167"/>
    </source>
</evidence>
<dbReference type="EMBL" id="JAVXUP010000859">
    <property type="protein sequence ID" value="KAK3019710.1"/>
    <property type="molecule type" value="Genomic_DNA"/>
</dbReference>
<keyword evidence="10" id="KW-0472">Membrane</keyword>
<keyword evidence="4" id="KW-0812">Transmembrane</keyword>
<keyword evidence="8" id="KW-0408">Iron</keyword>
<dbReference type="GO" id="GO:0004497">
    <property type="term" value="F:monooxygenase activity"/>
    <property type="evidence" value="ECO:0007669"/>
    <property type="project" value="UniProtKB-KW"/>
</dbReference>
<organism evidence="12 13">
    <name type="scientific">Escallonia herrerae</name>
    <dbReference type="NCBI Taxonomy" id="1293975"/>
    <lineage>
        <taxon>Eukaryota</taxon>
        <taxon>Viridiplantae</taxon>
        <taxon>Streptophyta</taxon>
        <taxon>Embryophyta</taxon>
        <taxon>Tracheophyta</taxon>
        <taxon>Spermatophyta</taxon>
        <taxon>Magnoliopsida</taxon>
        <taxon>eudicotyledons</taxon>
        <taxon>Gunneridae</taxon>
        <taxon>Pentapetalae</taxon>
        <taxon>asterids</taxon>
        <taxon>campanulids</taxon>
        <taxon>Escalloniales</taxon>
        <taxon>Escalloniaceae</taxon>
        <taxon>Escallonia</taxon>
    </lineage>
</organism>
<keyword evidence="9" id="KW-0503">Monooxygenase</keyword>
<evidence type="ECO:0000256" key="3">
    <source>
        <dbReference type="ARBA" id="ARBA00022617"/>
    </source>
</evidence>
<dbReference type="Pfam" id="PF00067">
    <property type="entry name" value="p450"/>
    <property type="match status" value="1"/>
</dbReference>
<reference evidence="12" key="1">
    <citation type="submission" date="2022-12" db="EMBL/GenBank/DDBJ databases">
        <title>Draft genome assemblies for two species of Escallonia (Escalloniales).</title>
        <authorList>
            <person name="Chanderbali A."/>
            <person name="Dervinis C."/>
            <person name="Anghel I."/>
            <person name="Soltis D."/>
            <person name="Soltis P."/>
            <person name="Zapata F."/>
        </authorList>
    </citation>
    <scope>NUCLEOTIDE SEQUENCE</scope>
    <source>
        <strain evidence="12">UCBG64.0493</strain>
        <tissue evidence="12">Leaf</tissue>
    </source>
</reference>
<comment type="caution">
    <text evidence="12">The sequence shown here is derived from an EMBL/GenBank/DDBJ whole genome shotgun (WGS) entry which is preliminary data.</text>
</comment>
<evidence type="ECO:0000256" key="4">
    <source>
        <dbReference type="ARBA" id="ARBA00022692"/>
    </source>
</evidence>
<evidence type="ECO:0000256" key="11">
    <source>
        <dbReference type="SAM" id="MobiDB-lite"/>
    </source>
</evidence>
<dbReference type="InterPro" id="IPR001128">
    <property type="entry name" value="Cyt_P450"/>
</dbReference>
<evidence type="ECO:0000313" key="13">
    <source>
        <dbReference type="Proteomes" id="UP001188597"/>
    </source>
</evidence>
<dbReference type="GO" id="GO:0005506">
    <property type="term" value="F:iron ion binding"/>
    <property type="evidence" value="ECO:0007669"/>
    <property type="project" value="InterPro"/>
</dbReference>
<evidence type="ECO:0000256" key="2">
    <source>
        <dbReference type="ARBA" id="ARBA00010617"/>
    </source>
</evidence>
<dbReference type="GO" id="GO:0016705">
    <property type="term" value="F:oxidoreductase activity, acting on paired donors, with incorporation or reduction of molecular oxygen"/>
    <property type="evidence" value="ECO:0007669"/>
    <property type="project" value="InterPro"/>
</dbReference>
<evidence type="ECO:0000256" key="8">
    <source>
        <dbReference type="ARBA" id="ARBA00023004"/>
    </source>
</evidence>
<dbReference type="PANTHER" id="PTHR47947">
    <property type="entry name" value="CYTOCHROME P450 82C3-RELATED"/>
    <property type="match status" value="1"/>
</dbReference>
<keyword evidence="7" id="KW-0560">Oxidoreductase</keyword>
<evidence type="ECO:0008006" key="14">
    <source>
        <dbReference type="Google" id="ProtNLM"/>
    </source>
</evidence>
<dbReference type="InterPro" id="IPR002401">
    <property type="entry name" value="Cyt_P450_E_grp-I"/>
</dbReference>
<dbReference type="GO" id="GO:0020037">
    <property type="term" value="F:heme binding"/>
    <property type="evidence" value="ECO:0007669"/>
    <property type="project" value="InterPro"/>
</dbReference>
<dbReference type="InterPro" id="IPR036396">
    <property type="entry name" value="Cyt_P450_sf"/>
</dbReference>
<proteinExistence type="inferred from homology"/>
<sequence>MAMRPNLDPHGSIEDASLLSSFTINEPPQWPWWGVGEICSSTFTQQKRLTGDGASGLFLGLFRGGYFDDVCLLVRFQEGAELDDYEGGCGVGAEAEDHAGLDVFNGGEFLEVVLGQGGGRCGGSDGETVHSAYDKAKQKPPTKPTFVSNNRPSPPYKKTYPPSVTATFHKYGPIFALRFGSRPVLVISSPTAVEECFTKNDIIFTNRPSFLIGKHLNYNYTTIGSAPYEPHWRNLCRISTLEILSNTKSTHF</sequence>
<keyword evidence="3" id="KW-0349">Heme</keyword>
<dbReference type="SUPFAM" id="SSF48264">
    <property type="entry name" value="Cytochrome P450"/>
    <property type="match status" value="1"/>
</dbReference>
<dbReference type="AlphaFoldDB" id="A0AA89AY04"/>
<comment type="subcellular location">
    <subcellularLocation>
        <location evidence="1">Membrane</location>
        <topology evidence="1">Single-pass membrane protein</topology>
    </subcellularLocation>
</comment>
<gene>
    <name evidence="12" type="ORF">RJ639_003944</name>
</gene>
<accession>A0AA89AY04</accession>
<dbReference type="Proteomes" id="UP001188597">
    <property type="component" value="Unassembled WGS sequence"/>
</dbReference>
<comment type="similarity">
    <text evidence="2">Belongs to the cytochrome P450 family.</text>
</comment>
<protein>
    <recommendedName>
        <fullName evidence="14">Cytochrome P450</fullName>
    </recommendedName>
</protein>
<evidence type="ECO:0000256" key="9">
    <source>
        <dbReference type="ARBA" id="ARBA00023033"/>
    </source>
</evidence>
<evidence type="ECO:0000313" key="12">
    <source>
        <dbReference type="EMBL" id="KAK3019710.1"/>
    </source>
</evidence>